<dbReference type="PANTHER" id="PTHR32385:SF15">
    <property type="entry name" value="INOSITOL PHOSPHOCERAMIDE MANNOSYLTRANSFERASE 1"/>
    <property type="match status" value="1"/>
</dbReference>
<dbReference type="InterPro" id="IPR007652">
    <property type="entry name" value="A1-4-GlycosylTfrase_dom"/>
</dbReference>
<sequence>MLPKVIHYCWFGGSEMPESYKSLIAEWETLHPSWSIKRWDESNAPMSLPYIKKAKENNNWANISNYVRLYALGREGGIYLDTDMKVLQPLDKLLLHNCFLGFESGSNEGGEFWVNNAIMGAQANHPFVMECEQYLLEQFDGTEQANLSSPQLVTALLKTRRGLKQYGRQSLDDIMLYEKEVFYPIPVDKAYLLKEVNAYPEETVAVHLWGRTWFTNEMLIDEMDNLRRYTHELNDLIQKTTKTLTQSQSDLNVANSRLQEVQLENTMLKTIIKDSLEKKINELISNQKDMTEQQGKMNQQQEDIIMQLRKMNQREGLWSIAKRKLFNYK</sequence>
<proteinExistence type="predicted"/>
<feature type="coiled-coil region" evidence="2">
    <location>
        <begin position="219"/>
        <end position="293"/>
    </location>
</feature>
<keyword evidence="5" id="KW-1185">Reference proteome</keyword>
<name>A0A1V9EM23_9BACT</name>
<comment type="caution">
    <text evidence="4">The sequence shown here is derived from an EMBL/GenBank/DDBJ whole genome shotgun (WGS) entry which is preliminary data.</text>
</comment>
<dbReference type="Pfam" id="PF04488">
    <property type="entry name" value="Gly_transf_sug"/>
    <property type="match status" value="1"/>
</dbReference>
<dbReference type="SUPFAM" id="SSF53448">
    <property type="entry name" value="Nucleotide-diphospho-sugar transferases"/>
    <property type="match status" value="1"/>
</dbReference>
<evidence type="ECO:0000313" key="5">
    <source>
        <dbReference type="Proteomes" id="UP000192610"/>
    </source>
</evidence>
<accession>A0A1V9EM23</accession>
<dbReference type="GO" id="GO:0016020">
    <property type="term" value="C:membrane"/>
    <property type="evidence" value="ECO:0007669"/>
    <property type="project" value="GOC"/>
</dbReference>
<organism evidence="4 5">
    <name type="scientific">Niastella yeongjuensis</name>
    <dbReference type="NCBI Taxonomy" id="354355"/>
    <lineage>
        <taxon>Bacteria</taxon>
        <taxon>Pseudomonadati</taxon>
        <taxon>Bacteroidota</taxon>
        <taxon>Chitinophagia</taxon>
        <taxon>Chitinophagales</taxon>
        <taxon>Chitinophagaceae</taxon>
        <taxon>Niastella</taxon>
    </lineage>
</organism>
<protein>
    <recommendedName>
        <fullName evidence="3">Alpha 1,4-glycosyltransferase domain-containing protein</fullName>
    </recommendedName>
</protein>
<evidence type="ECO:0000256" key="1">
    <source>
        <dbReference type="ARBA" id="ARBA00022679"/>
    </source>
</evidence>
<evidence type="ECO:0000256" key="2">
    <source>
        <dbReference type="SAM" id="Coils"/>
    </source>
</evidence>
<dbReference type="InterPro" id="IPR007577">
    <property type="entry name" value="GlycoTrfase_DXD_sugar-bd_CS"/>
</dbReference>
<dbReference type="GO" id="GO:0000030">
    <property type="term" value="F:mannosyltransferase activity"/>
    <property type="evidence" value="ECO:0007669"/>
    <property type="project" value="TreeGrafter"/>
</dbReference>
<dbReference type="Gene3D" id="3.90.550.20">
    <property type="match status" value="1"/>
</dbReference>
<evidence type="ECO:0000313" key="4">
    <source>
        <dbReference type="EMBL" id="OQP47187.1"/>
    </source>
</evidence>
<dbReference type="EMBL" id="LVXG01000023">
    <property type="protein sequence ID" value="OQP47187.1"/>
    <property type="molecule type" value="Genomic_DNA"/>
</dbReference>
<dbReference type="GO" id="GO:0051999">
    <property type="term" value="P:mannosyl-inositol phosphorylceramide biosynthetic process"/>
    <property type="evidence" value="ECO:0007669"/>
    <property type="project" value="TreeGrafter"/>
</dbReference>
<gene>
    <name evidence="4" type="ORF">A4H97_06675</name>
</gene>
<dbReference type="PANTHER" id="PTHR32385">
    <property type="entry name" value="MANNOSYL PHOSPHORYLINOSITOL CERAMIDE SYNTHASE"/>
    <property type="match status" value="1"/>
</dbReference>
<dbReference type="Proteomes" id="UP000192610">
    <property type="component" value="Unassembled WGS sequence"/>
</dbReference>
<evidence type="ECO:0000259" key="3">
    <source>
        <dbReference type="Pfam" id="PF04572"/>
    </source>
</evidence>
<dbReference type="AlphaFoldDB" id="A0A1V9EM23"/>
<keyword evidence="1" id="KW-0808">Transferase</keyword>
<feature type="domain" description="Alpha 1,4-glycosyltransferase" evidence="3">
    <location>
        <begin position="122"/>
        <end position="219"/>
    </location>
</feature>
<reference evidence="5" key="1">
    <citation type="submission" date="2016-04" db="EMBL/GenBank/DDBJ databases">
        <authorList>
            <person name="Chen L."/>
            <person name="Zhuang W."/>
            <person name="Wang G."/>
        </authorList>
    </citation>
    <scope>NUCLEOTIDE SEQUENCE [LARGE SCALE GENOMIC DNA]</scope>
    <source>
        <strain evidence="5">17621</strain>
    </source>
</reference>
<dbReference type="Pfam" id="PF04572">
    <property type="entry name" value="Gb3_synth"/>
    <property type="match status" value="1"/>
</dbReference>
<dbReference type="InterPro" id="IPR029044">
    <property type="entry name" value="Nucleotide-diphossugar_trans"/>
</dbReference>
<dbReference type="RefSeq" id="WP_081201193.1">
    <property type="nucleotide sequence ID" value="NZ_FOCZ01000002.1"/>
</dbReference>
<keyword evidence="2" id="KW-0175">Coiled coil</keyword>
<dbReference type="STRING" id="354355.SAMN05660816_01361"/>
<dbReference type="InterPro" id="IPR051706">
    <property type="entry name" value="Glycosyltransferase_domain"/>
</dbReference>
<dbReference type="OrthoDB" id="9802987at2"/>